<reference evidence="3" key="1">
    <citation type="submission" date="2016-03" db="EMBL/GenBank/DDBJ databases">
        <authorList>
            <person name="Sibley D."/>
            <person name="Venepally P."/>
            <person name="Karamycheva S."/>
            <person name="Hadjithomas M."/>
            <person name="Khan A."/>
            <person name="Brunk B."/>
            <person name="Roos D."/>
            <person name="Caler E."/>
            <person name="Lorenzi H."/>
        </authorList>
    </citation>
    <scope>NUCLEOTIDE SEQUENCE [LARGE SCALE GENOMIC DNA]</scope>
    <source>
        <strain evidence="3">TgCatPRC2</strain>
    </source>
</reference>
<dbReference type="Proteomes" id="UP000075225">
    <property type="component" value="Unassembled WGS sequence"/>
</dbReference>
<sequence>MEGSRKRERDADGAETEKRERRRSGVETGGRKESGGGRKRGFLQPEERHTVTARGKRYRQTLWESRYVKERNMTCRQAREAVSSFDSRLRSCVVDGHGLCLAEKSLQERRSR</sequence>
<protein>
    <submittedName>
        <fullName evidence="2">Uncharacterized protein</fullName>
    </submittedName>
</protein>
<comment type="caution">
    <text evidence="2">The sequence shown here is derived from an EMBL/GenBank/DDBJ whole genome shotgun (WGS) entry which is preliminary data.</text>
</comment>
<dbReference type="EMBL" id="AHZP02002175">
    <property type="protein sequence ID" value="KYK64773.1"/>
    <property type="molecule type" value="Genomic_DNA"/>
</dbReference>
<evidence type="ECO:0000256" key="1">
    <source>
        <dbReference type="SAM" id="MobiDB-lite"/>
    </source>
</evidence>
<evidence type="ECO:0000313" key="2">
    <source>
        <dbReference type="EMBL" id="KYK64773.1"/>
    </source>
</evidence>
<accession>A0A151H666</accession>
<proteinExistence type="predicted"/>
<name>A0A151H666_TOXGO</name>
<feature type="compositionally biased region" description="Basic and acidic residues" evidence="1">
    <location>
        <begin position="1"/>
        <end position="36"/>
    </location>
</feature>
<dbReference type="AlphaFoldDB" id="A0A151H666"/>
<feature type="region of interest" description="Disordered" evidence="1">
    <location>
        <begin position="1"/>
        <end position="54"/>
    </location>
</feature>
<evidence type="ECO:0000313" key="3">
    <source>
        <dbReference type="Proteomes" id="UP000075225"/>
    </source>
</evidence>
<gene>
    <name evidence="2" type="ORF">TGPRC2_426240</name>
</gene>
<organism evidence="2 3">
    <name type="scientific">Toxoplasma gondii TgCatPRC2</name>
    <dbReference type="NCBI Taxonomy" id="1130821"/>
    <lineage>
        <taxon>Eukaryota</taxon>
        <taxon>Sar</taxon>
        <taxon>Alveolata</taxon>
        <taxon>Apicomplexa</taxon>
        <taxon>Conoidasida</taxon>
        <taxon>Coccidia</taxon>
        <taxon>Eucoccidiorida</taxon>
        <taxon>Eimeriorina</taxon>
        <taxon>Sarcocystidae</taxon>
        <taxon>Toxoplasma</taxon>
    </lineage>
</organism>
<dbReference type="VEuPathDB" id="ToxoDB:TGPRC2_426240"/>